<dbReference type="AlphaFoldDB" id="A0A3B3ZN53"/>
<keyword evidence="5" id="KW-0325">Glycoprotein</keyword>
<dbReference type="Ensembl" id="ENSPMGT00000006276.1">
    <property type="protein sequence ID" value="ENSPMGP00000005909.1"/>
    <property type="gene ID" value="ENSPMGG00000004869.1"/>
</dbReference>
<keyword evidence="3" id="KW-0732">Signal</keyword>
<organism evidence="9 10">
    <name type="scientific">Periophthalmus magnuspinnatus</name>
    <dbReference type="NCBI Taxonomy" id="409849"/>
    <lineage>
        <taxon>Eukaryota</taxon>
        <taxon>Metazoa</taxon>
        <taxon>Chordata</taxon>
        <taxon>Craniata</taxon>
        <taxon>Vertebrata</taxon>
        <taxon>Euteleostomi</taxon>
        <taxon>Actinopterygii</taxon>
        <taxon>Neopterygii</taxon>
        <taxon>Teleostei</taxon>
        <taxon>Neoteleostei</taxon>
        <taxon>Acanthomorphata</taxon>
        <taxon>Gobiaria</taxon>
        <taxon>Gobiiformes</taxon>
        <taxon>Gobioidei</taxon>
        <taxon>Gobiidae</taxon>
        <taxon>Oxudercinae</taxon>
        <taxon>Periophthalmus</taxon>
    </lineage>
</organism>
<dbReference type="SUPFAM" id="SSF57196">
    <property type="entry name" value="EGF/Laminin"/>
    <property type="match status" value="2"/>
</dbReference>
<reference evidence="9" key="2">
    <citation type="submission" date="2025-09" db="UniProtKB">
        <authorList>
            <consortium name="Ensembl"/>
        </authorList>
    </citation>
    <scope>IDENTIFICATION</scope>
</reference>
<dbReference type="InterPro" id="IPR019011">
    <property type="entry name" value="Cryptic/Cripto_CFC-dom"/>
</dbReference>
<dbReference type="GO" id="GO:0007368">
    <property type="term" value="P:determination of left/right symmetry"/>
    <property type="evidence" value="ECO:0007669"/>
    <property type="project" value="TreeGrafter"/>
</dbReference>
<comment type="similarity">
    <text evidence="1">Belongs to the EGF-CFC (Cripto-1/FRL1/Cryptic) family.</text>
</comment>
<dbReference type="GO" id="GO:0005576">
    <property type="term" value="C:extracellular region"/>
    <property type="evidence" value="ECO:0007669"/>
    <property type="project" value="TreeGrafter"/>
</dbReference>
<protein>
    <recommendedName>
        <fullName evidence="8">EGF-like domain-containing protein</fullName>
    </recommendedName>
</protein>
<feature type="disulfide bond" evidence="6">
    <location>
        <begin position="100"/>
        <end position="109"/>
    </location>
</feature>
<accession>A0A3B3ZN53</accession>
<keyword evidence="2 6" id="KW-0245">EGF-like domain</keyword>
<name>A0A3B3ZN53_9GOBI</name>
<dbReference type="GO" id="GO:0009986">
    <property type="term" value="C:cell surface"/>
    <property type="evidence" value="ECO:0007669"/>
    <property type="project" value="TreeGrafter"/>
</dbReference>
<keyword evidence="10" id="KW-1185">Reference proteome</keyword>
<dbReference type="GO" id="GO:0007507">
    <property type="term" value="P:heart development"/>
    <property type="evidence" value="ECO:0007669"/>
    <property type="project" value="TreeGrafter"/>
</dbReference>
<dbReference type="STRING" id="409849.ENSPMGP00000005909"/>
<dbReference type="Pfam" id="PF09443">
    <property type="entry name" value="CFC"/>
    <property type="match status" value="1"/>
</dbReference>
<feature type="domain" description="EGF-like" evidence="8">
    <location>
        <begin position="81"/>
        <end position="110"/>
    </location>
</feature>
<evidence type="ECO:0000256" key="5">
    <source>
        <dbReference type="ARBA" id="ARBA00023180"/>
    </source>
</evidence>
<dbReference type="Proteomes" id="UP000261520">
    <property type="component" value="Unplaced"/>
</dbReference>
<evidence type="ECO:0000313" key="10">
    <source>
        <dbReference type="Proteomes" id="UP000261520"/>
    </source>
</evidence>
<evidence type="ECO:0000259" key="8">
    <source>
        <dbReference type="PROSITE" id="PS50026"/>
    </source>
</evidence>
<dbReference type="CDD" id="cd00054">
    <property type="entry name" value="EGF_CA"/>
    <property type="match status" value="1"/>
</dbReference>
<dbReference type="PANTHER" id="PTHR14949:SF25">
    <property type="entry name" value="CRYPTIC FAMILY PROTEIN 1B-RELATED"/>
    <property type="match status" value="1"/>
</dbReference>
<evidence type="ECO:0000256" key="3">
    <source>
        <dbReference type="ARBA" id="ARBA00022729"/>
    </source>
</evidence>
<evidence type="ECO:0000256" key="1">
    <source>
        <dbReference type="ARBA" id="ARBA00007384"/>
    </source>
</evidence>
<dbReference type="GO" id="GO:0070697">
    <property type="term" value="F:activin receptor binding"/>
    <property type="evidence" value="ECO:0007669"/>
    <property type="project" value="TreeGrafter"/>
</dbReference>
<dbReference type="GO" id="GO:0038100">
    <property type="term" value="F:nodal binding"/>
    <property type="evidence" value="ECO:0007669"/>
    <property type="project" value="TreeGrafter"/>
</dbReference>
<evidence type="ECO:0000256" key="2">
    <source>
        <dbReference type="ARBA" id="ARBA00022536"/>
    </source>
</evidence>
<dbReference type="PROSITE" id="PS50026">
    <property type="entry name" value="EGF_3"/>
    <property type="match status" value="1"/>
</dbReference>
<dbReference type="GO" id="GO:0001568">
    <property type="term" value="P:blood vessel development"/>
    <property type="evidence" value="ECO:0007669"/>
    <property type="project" value="TreeGrafter"/>
</dbReference>
<dbReference type="Gene3D" id="2.10.25.10">
    <property type="entry name" value="Laminin"/>
    <property type="match status" value="1"/>
</dbReference>
<dbReference type="GO" id="GO:0038092">
    <property type="term" value="P:nodal signaling pathway"/>
    <property type="evidence" value="ECO:0007669"/>
    <property type="project" value="TreeGrafter"/>
</dbReference>
<reference evidence="9" key="1">
    <citation type="submission" date="2025-08" db="UniProtKB">
        <authorList>
            <consortium name="Ensembl"/>
        </authorList>
    </citation>
    <scope>IDENTIFICATION</scope>
</reference>
<comment type="caution">
    <text evidence="6">Lacks conserved residue(s) required for the propagation of feature annotation.</text>
</comment>
<proteinExistence type="inferred from homology"/>
<dbReference type="FunFam" id="2.10.25.10:FF:000421">
    <property type="entry name" value="Teratocarcinoma-derived growth factor"/>
    <property type="match status" value="1"/>
</dbReference>
<evidence type="ECO:0000256" key="7">
    <source>
        <dbReference type="SAM" id="MobiDB-lite"/>
    </source>
</evidence>
<keyword evidence="4 6" id="KW-1015">Disulfide bond</keyword>
<sequence length="189" mass="20577">MDSSHPGCADCDGDSCTSSAAPRGSGSQSGPRDLLVGSSVSQQQFLSRLSEVGSSSSGDSRHRDAGAVLPFIGLTSSKKFQSRSCCQNGGTCILGSFCACPEFFTGRTCEYDQRLRSCGPVLHGEWVQKGCSYCRCGYGVLHCFPHVFHKDCEDSDEVRWVRSSAVTCRQQWALLSLFPLLPLFLWRTL</sequence>
<dbReference type="InterPro" id="IPR000742">
    <property type="entry name" value="EGF"/>
</dbReference>
<evidence type="ECO:0000256" key="4">
    <source>
        <dbReference type="ARBA" id="ARBA00023157"/>
    </source>
</evidence>
<dbReference type="PROSITE" id="PS00022">
    <property type="entry name" value="EGF_1"/>
    <property type="match status" value="1"/>
</dbReference>
<evidence type="ECO:0000313" key="9">
    <source>
        <dbReference type="Ensembl" id="ENSPMGP00000005909.1"/>
    </source>
</evidence>
<dbReference type="PANTHER" id="PTHR14949">
    <property type="entry name" value="EGF-LIKE-DOMAIN, MULTIPLE 7, 8"/>
    <property type="match status" value="1"/>
</dbReference>
<dbReference type="InterPro" id="IPR050969">
    <property type="entry name" value="Dev_Signal_Modulators"/>
</dbReference>
<dbReference type="GO" id="GO:0009952">
    <property type="term" value="P:anterior/posterior pattern specification"/>
    <property type="evidence" value="ECO:0007669"/>
    <property type="project" value="TreeGrafter"/>
</dbReference>
<feature type="region of interest" description="Disordered" evidence="7">
    <location>
        <begin position="1"/>
        <end position="41"/>
    </location>
</feature>
<feature type="compositionally biased region" description="Polar residues" evidence="7">
    <location>
        <begin position="15"/>
        <end position="30"/>
    </location>
</feature>
<evidence type="ECO:0000256" key="6">
    <source>
        <dbReference type="PROSITE-ProRule" id="PRU00076"/>
    </source>
</evidence>